<dbReference type="InterPro" id="IPR029063">
    <property type="entry name" value="SAM-dependent_MTases_sf"/>
</dbReference>
<reference evidence="8 9" key="1">
    <citation type="submission" date="2019-07" db="EMBL/GenBank/DDBJ databases">
        <title>Whole genome shotgun sequence of Halomonas variabilis NBRC 102410.</title>
        <authorList>
            <person name="Hosoyama A."/>
            <person name="Uohara A."/>
            <person name="Ohji S."/>
            <person name="Ichikawa N."/>
        </authorList>
    </citation>
    <scope>NUCLEOTIDE SEQUENCE [LARGE SCALE GENOMIC DNA]</scope>
    <source>
        <strain evidence="8 9">NBRC 102410</strain>
    </source>
</reference>
<dbReference type="Gene3D" id="3.40.1660.10">
    <property type="entry name" value="EreA-like (biosynthetic domain)"/>
    <property type="match status" value="1"/>
</dbReference>
<dbReference type="PROSITE" id="PS01279">
    <property type="entry name" value="PCMT"/>
    <property type="match status" value="1"/>
</dbReference>
<comment type="catalytic activity">
    <reaction evidence="7">
        <text>[protein]-L-isoaspartate + S-adenosyl-L-methionine = [protein]-L-isoaspartate alpha-methyl ester + S-adenosyl-L-homocysteine</text>
        <dbReference type="Rhea" id="RHEA:12705"/>
        <dbReference type="Rhea" id="RHEA-COMP:12143"/>
        <dbReference type="Rhea" id="RHEA-COMP:12144"/>
        <dbReference type="ChEBI" id="CHEBI:57856"/>
        <dbReference type="ChEBI" id="CHEBI:59789"/>
        <dbReference type="ChEBI" id="CHEBI:90596"/>
        <dbReference type="ChEBI" id="CHEBI:90598"/>
        <dbReference type="EC" id="2.1.1.77"/>
    </reaction>
</comment>
<dbReference type="Proteomes" id="UP000321303">
    <property type="component" value="Unassembled WGS sequence"/>
</dbReference>
<evidence type="ECO:0000256" key="1">
    <source>
        <dbReference type="ARBA" id="ARBA00004496"/>
    </source>
</evidence>
<evidence type="ECO:0000256" key="5">
    <source>
        <dbReference type="ARBA" id="ARBA00022679"/>
    </source>
</evidence>
<dbReference type="CDD" id="cd14728">
    <property type="entry name" value="Ere-like"/>
    <property type="match status" value="1"/>
</dbReference>
<comment type="caution">
    <text evidence="8">The sequence shown here is derived from an EMBL/GenBank/DDBJ whole genome shotgun (WGS) entry which is preliminary data.</text>
</comment>
<comment type="subcellular location">
    <subcellularLocation>
        <location evidence="1 7">Cytoplasm</location>
    </subcellularLocation>
</comment>
<dbReference type="PANTHER" id="PTHR31299:SF0">
    <property type="entry name" value="ESTERASE, PUTATIVE (AFU_ORTHOLOGUE AFUA_1G05850)-RELATED"/>
    <property type="match status" value="1"/>
</dbReference>
<dbReference type="EC" id="2.1.1.77" evidence="7"/>
<evidence type="ECO:0000256" key="4">
    <source>
        <dbReference type="ARBA" id="ARBA00022603"/>
    </source>
</evidence>
<proteinExistence type="inferred from homology"/>
<keyword evidence="5 7" id="KW-0808">Transferase</keyword>
<protein>
    <recommendedName>
        <fullName evidence="7">Protein-L-isoaspartate O-methyltransferase</fullName>
        <ecNumber evidence="7">2.1.1.77</ecNumber>
    </recommendedName>
    <alternativeName>
        <fullName evidence="7">L-isoaspartyl protein carboxyl methyltransferase</fullName>
    </alternativeName>
    <alternativeName>
        <fullName evidence="7">Protein L-isoaspartyl methyltransferase</fullName>
    </alternativeName>
    <alternativeName>
        <fullName evidence="7">Protein-beta-aspartate methyltransferase</fullName>
        <shortName evidence="7">PIMT</shortName>
    </alternativeName>
</protein>
<dbReference type="SUPFAM" id="SSF53335">
    <property type="entry name" value="S-adenosyl-L-methionine-dependent methyltransferases"/>
    <property type="match status" value="1"/>
</dbReference>
<dbReference type="FunFam" id="3.40.50.150:FF:000010">
    <property type="entry name" value="Protein-L-isoaspartate O-methyltransferase"/>
    <property type="match status" value="1"/>
</dbReference>
<evidence type="ECO:0000313" key="8">
    <source>
        <dbReference type="EMBL" id="GEN27797.1"/>
    </source>
</evidence>
<dbReference type="InterPro" id="IPR007815">
    <property type="entry name" value="Emycin_Estase"/>
</dbReference>
<dbReference type="SUPFAM" id="SSF159501">
    <property type="entry name" value="EreA/ChaN-like"/>
    <property type="match status" value="1"/>
</dbReference>
<name>A0A511UMI0_9GAMM</name>
<keyword evidence="9" id="KW-1185">Reference proteome</keyword>
<dbReference type="PANTHER" id="PTHR31299">
    <property type="entry name" value="ESTERASE, PUTATIVE (AFU_ORTHOLOGUE AFUA_1G05850)-RELATED"/>
    <property type="match status" value="1"/>
</dbReference>
<dbReference type="AlphaFoldDB" id="A0A511UMI0"/>
<dbReference type="HAMAP" id="MF_00090">
    <property type="entry name" value="PIMT"/>
    <property type="match status" value="1"/>
</dbReference>
<dbReference type="Pfam" id="PF05139">
    <property type="entry name" value="Erythro_esteras"/>
    <property type="match status" value="1"/>
</dbReference>
<comment type="similarity">
    <text evidence="2 7">Belongs to the methyltransferase superfamily. L-isoaspartyl/D-aspartyl protein methyltransferase family.</text>
</comment>
<dbReference type="Gene3D" id="1.20.1440.30">
    <property type="entry name" value="Biosynthetic Protein domain"/>
    <property type="match status" value="1"/>
</dbReference>
<dbReference type="Pfam" id="PF01135">
    <property type="entry name" value="PCMT"/>
    <property type="match status" value="1"/>
</dbReference>
<dbReference type="RefSeq" id="WP_146874407.1">
    <property type="nucleotide sequence ID" value="NZ_BJXV01000008.1"/>
</dbReference>
<accession>A0A511UMI0</accession>
<evidence type="ECO:0000256" key="7">
    <source>
        <dbReference type="HAMAP-Rule" id="MF_00090"/>
    </source>
</evidence>
<dbReference type="NCBIfam" id="TIGR00080">
    <property type="entry name" value="pimt"/>
    <property type="match status" value="1"/>
</dbReference>
<dbReference type="InterPro" id="IPR000682">
    <property type="entry name" value="PCMT"/>
</dbReference>
<dbReference type="GO" id="GO:0004719">
    <property type="term" value="F:protein-L-isoaspartate (D-aspartate) O-methyltransferase activity"/>
    <property type="evidence" value="ECO:0007669"/>
    <property type="project" value="UniProtKB-UniRule"/>
</dbReference>
<dbReference type="GO" id="GO:0046677">
    <property type="term" value="P:response to antibiotic"/>
    <property type="evidence" value="ECO:0007669"/>
    <property type="project" value="InterPro"/>
</dbReference>
<comment type="function">
    <text evidence="7">Catalyzes the methyl esterification of L-isoaspartyl residues in peptides and proteins that result from spontaneous decomposition of normal L-aspartyl and L-asparaginyl residues. It plays a role in the repair and/or degradation of damaged proteins.</text>
</comment>
<evidence type="ECO:0000256" key="3">
    <source>
        <dbReference type="ARBA" id="ARBA00022490"/>
    </source>
</evidence>
<dbReference type="Gene3D" id="3.30.1870.10">
    <property type="entry name" value="EreA-like, domain 2"/>
    <property type="match status" value="1"/>
</dbReference>
<organism evidence="8 9">
    <name type="scientific">Halovibrio variabilis</name>
    <dbReference type="NCBI Taxonomy" id="31910"/>
    <lineage>
        <taxon>Bacteria</taxon>
        <taxon>Pseudomonadati</taxon>
        <taxon>Pseudomonadota</taxon>
        <taxon>Gammaproteobacteria</taxon>
        <taxon>Oceanospirillales</taxon>
        <taxon>Halomonadaceae</taxon>
        <taxon>Halovibrio</taxon>
    </lineage>
</organism>
<evidence type="ECO:0000256" key="6">
    <source>
        <dbReference type="ARBA" id="ARBA00022691"/>
    </source>
</evidence>
<dbReference type="Gene3D" id="3.40.50.150">
    <property type="entry name" value="Vaccinia Virus protein VP39"/>
    <property type="match status" value="1"/>
</dbReference>
<dbReference type="NCBIfam" id="NF001453">
    <property type="entry name" value="PRK00312.1"/>
    <property type="match status" value="1"/>
</dbReference>
<dbReference type="EMBL" id="BJXV01000008">
    <property type="protein sequence ID" value="GEN27797.1"/>
    <property type="molecule type" value="Genomic_DNA"/>
</dbReference>
<keyword evidence="4 7" id="KW-0489">Methyltransferase</keyword>
<gene>
    <name evidence="7" type="primary">pcm</name>
    <name evidence="8" type="ORF">HVA01_14430</name>
</gene>
<keyword evidence="6 7" id="KW-0949">S-adenosyl-L-methionine</keyword>
<dbReference type="GO" id="GO:0030091">
    <property type="term" value="P:protein repair"/>
    <property type="evidence" value="ECO:0007669"/>
    <property type="project" value="UniProtKB-UniRule"/>
</dbReference>
<dbReference type="OrthoDB" id="9810066at2"/>
<dbReference type="GO" id="GO:0032259">
    <property type="term" value="P:methylation"/>
    <property type="evidence" value="ECO:0007669"/>
    <property type="project" value="UniProtKB-KW"/>
</dbReference>
<feature type="active site" evidence="7">
    <location>
        <position position="68"/>
    </location>
</feature>
<sequence>MAKERDQHSYTRRRQAMVTRHIAQRGITSSVVLNAMGKVPREAFLPPSLREFAYEDSALPINEQQTISQPYIVAYMVDALQLTGGGKLLEVGTGSGYAAAILGEIGDDVVTIERYETLADSAREVLGSLGYDNIEVVHGDGTLGWPAQAPYDGIVVAAGGPEVPESLKQQLAIGGRLVIPISASQTEQALIRVTRVSEHEFREEHLTEVRFVPLVGDAGWEDRHADKRAPVAREVTQRPSREASSMRTSELIAEAADPIDDIDEGNIDRLLERIGDSRVVLIGEASHGTSEFYRFRARITRALIEKKGFDFVAVEADWPDASRIDHYVRHLQTPPAEWTAFARFPTWMWRNEEVRGFVDWLREHNASIHDPEKRVAFYGLDLYSLFTSISAVLDYLDEVDPQAAATARERYGCLTPWQSDPATYGRAAAAGRYRECEDDVVATLVALINKRMEYAQQDGERFMDAVHNARLIANAERYYRSMYSGYSDSWNLRDQHMFDTLDSLLSHGGHGTKAVIWEHNSHIGDASATDMSARGQHNVGQLCREAYGDDAYLIGFGTHSGTVAAASNWDEPMEVKQVRPSLRDSWERLFHDAGMPACTLPLRHPASRELDKRMHESYLERAIGVIYRPETERASHYFKACLAEQFDEYVWIDQTRAVTPLASKTLDGVPDAYPFGL</sequence>
<keyword evidence="3 7" id="KW-0963">Cytoplasm</keyword>
<dbReference type="CDD" id="cd02440">
    <property type="entry name" value="AdoMet_MTases"/>
    <property type="match status" value="1"/>
</dbReference>
<evidence type="ECO:0000256" key="2">
    <source>
        <dbReference type="ARBA" id="ARBA00005369"/>
    </source>
</evidence>
<dbReference type="GO" id="GO:0005737">
    <property type="term" value="C:cytoplasm"/>
    <property type="evidence" value="ECO:0007669"/>
    <property type="project" value="UniProtKB-SubCell"/>
</dbReference>
<dbReference type="InterPro" id="IPR052036">
    <property type="entry name" value="Hydrolase/PRTase-associated"/>
</dbReference>
<evidence type="ECO:0000313" key="9">
    <source>
        <dbReference type="Proteomes" id="UP000321303"/>
    </source>
</evidence>